<organism evidence="11 12">
    <name type="scientific">Ceratopteris richardii</name>
    <name type="common">Triangle waterfern</name>
    <dbReference type="NCBI Taxonomy" id="49495"/>
    <lineage>
        <taxon>Eukaryota</taxon>
        <taxon>Viridiplantae</taxon>
        <taxon>Streptophyta</taxon>
        <taxon>Embryophyta</taxon>
        <taxon>Tracheophyta</taxon>
        <taxon>Polypodiopsida</taxon>
        <taxon>Polypodiidae</taxon>
        <taxon>Polypodiales</taxon>
        <taxon>Pteridineae</taxon>
        <taxon>Pteridaceae</taxon>
        <taxon>Parkerioideae</taxon>
        <taxon>Ceratopteris</taxon>
    </lineage>
</organism>
<keyword evidence="3 8" id="KW-0812">Transmembrane</keyword>
<comment type="caution">
    <text evidence="11">The sequence shown here is derived from an EMBL/GenBank/DDBJ whole genome shotgun (WGS) entry which is preliminary data.</text>
</comment>
<evidence type="ECO:0000256" key="1">
    <source>
        <dbReference type="ARBA" id="ARBA00004167"/>
    </source>
</evidence>
<evidence type="ECO:0000313" key="11">
    <source>
        <dbReference type="EMBL" id="KAH7387424.1"/>
    </source>
</evidence>
<comment type="similarity">
    <text evidence="2">Belongs to the PC-esterase family. TBL subfamily.</text>
</comment>
<dbReference type="Pfam" id="PF14416">
    <property type="entry name" value="PMR5N"/>
    <property type="match status" value="1"/>
</dbReference>
<reference evidence="11" key="1">
    <citation type="submission" date="2021-08" db="EMBL/GenBank/DDBJ databases">
        <title>WGS assembly of Ceratopteris richardii.</title>
        <authorList>
            <person name="Marchant D.B."/>
            <person name="Chen G."/>
            <person name="Jenkins J."/>
            <person name="Shu S."/>
            <person name="Leebens-Mack J."/>
            <person name="Grimwood J."/>
            <person name="Schmutz J."/>
            <person name="Soltis P."/>
            <person name="Soltis D."/>
            <person name="Chen Z.-H."/>
        </authorList>
    </citation>
    <scope>NUCLEOTIDE SEQUENCE</scope>
    <source>
        <strain evidence="11">Whitten #5841</strain>
        <tissue evidence="11">Leaf</tissue>
    </source>
</reference>
<evidence type="ECO:0000256" key="8">
    <source>
        <dbReference type="SAM" id="Phobius"/>
    </source>
</evidence>
<dbReference type="OrthoDB" id="630188at2759"/>
<keyword evidence="4" id="KW-0735">Signal-anchor</keyword>
<dbReference type="GO" id="GO:0016413">
    <property type="term" value="F:O-acetyltransferase activity"/>
    <property type="evidence" value="ECO:0007669"/>
    <property type="project" value="InterPro"/>
</dbReference>
<name>A0A8T2T1J1_CERRI</name>
<keyword evidence="5 8" id="KW-1133">Transmembrane helix</keyword>
<dbReference type="InterPro" id="IPR025846">
    <property type="entry name" value="TBL_N"/>
</dbReference>
<protein>
    <recommendedName>
        <fullName evidence="13">Trichome birefringence-like N-terminal domain-containing protein</fullName>
    </recommendedName>
</protein>
<feature type="region of interest" description="Disordered" evidence="7">
    <location>
        <begin position="549"/>
        <end position="583"/>
    </location>
</feature>
<dbReference type="GO" id="GO:0005794">
    <property type="term" value="C:Golgi apparatus"/>
    <property type="evidence" value="ECO:0007669"/>
    <property type="project" value="TreeGrafter"/>
</dbReference>
<evidence type="ECO:0000259" key="10">
    <source>
        <dbReference type="Pfam" id="PF14416"/>
    </source>
</evidence>
<evidence type="ECO:0008006" key="13">
    <source>
        <dbReference type="Google" id="ProtNLM"/>
    </source>
</evidence>
<evidence type="ECO:0000256" key="6">
    <source>
        <dbReference type="ARBA" id="ARBA00023136"/>
    </source>
</evidence>
<evidence type="ECO:0000256" key="5">
    <source>
        <dbReference type="ARBA" id="ARBA00022989"/>
    </source>
</evidence>
<dbReference type="InterPro" id="IPR026057">
    <property type="entry name" value="TBL_C"/>
</dbReference>
<evidence type="ECO:0000313" key="12">
    <source>
        <dbReference type="Proteomes" id="UP000825935"/>
    </source>
</evidence>
<proteinExistence type="inferred from homology"/>
<accession>A0A8T2T1J1</accession>
<dbReference type="Proteomes" id="UP000825935">
    <property type="component" value="Chromosome 16"/>
</dbReference>
<sequence>MLKARLSMLGKLSFLESIQLCMSGSDRGRGQSTIMGKKDGERCLPQQQLKSEGTIMSSLRLWGLCGCLVLLALLAFMFALFYLNIVRIVSVPNYGSSILLSPASLRSLMRPNEGFIYSHDSHHQLPSPGQDSTEIKTRGGIDKKVKVSGIPHTEWNAERVRYTDPKHPLDFKRKKLPRMAQNVIQEASVCNFSEGTWVRDLSYPLYKSEDCPFIDPGFRCYENGRPDQDYMLWRWQPSACNLRRFNAEAMLEGLRGKRIVFVGDSLGRNQWESMLCMLYAGLKDKRRVYEANGQAISKHTGFLSFVFQDFDLRVEYYRSPFLVPHSRPPSGAHPNVSSTLLLDSMDWSSKQWLPADVLIFNTGHWWSYEKIMRGGCYFQVGKHVNMSMSLSEGHKRAMQTWRKWVEAKVDLRRTQIFFRTYAPVHFSNGTWKTGGQCHEVTQPWPADTVFQEDDESSYWTNVHVRKAVSSLERKANAMLTRSPPEAKLSTAPRLLDVTHLSMYRRDAHSSIYHVGRSEPRPMHHQDCSHWCLPGLPDVWNEILFASMASSSSSSSPSPPFFLSSASSNSAAPPATPGGNASTT</sequence>
<dbReference type="GO" id="GO:0016020">
    <property type="term" value="C:membrane"/>
    <property type="evidence" value="ECO:0007669"/>
    <property type="project" value="UniProtKB-SubCell"/>
</dbReference>
<dbReference type="AlphaFoldDB" id="A0A8T2T1J1"/>
<evidence type="ECO:0000259" key="9">
    <source>
        <dbReference type="Pfam" id="PF13839"/>
    </source>
</evidence>
<keyword evidence="12" id="KW-1185">Reference proteome</keyword>
<dbReference type="Pfam" id="PF13839">
    <property type="entry name" value="PC-Esterase"/>
    <property type="match status" value="1"/>
</dbReference>
<comment type="subcellular location">
    <subcellularLocation>
        <location evidence="1">Membrane</location>
        <topology evidence="1">Single-pass membrane protein</topology>
    </subcellularLocation>
</comment>
<gene>
    <name evidence="11" type="ORF">KP509_16G022300</name>
</gene>
<dbReference type="PANTHER" id="PTHR32285">
    <property type="entry name" value="PROTEIN TRICHOME BIREFRINGENCE-LIKE 9-RELATED"/>
    <property type="match status" value="1"/>
</dbReference>
<evidence type="ECO:0000256" key="3">
    <source>
        <dbReference type="ARBA" id="ARBA00022692"/>
    </source>
</evidence>
<dbReference type="EMBL" id="CM035421">
    <property type="protein sequence ID" value="KAH7387424.1"/>
    <property type="molecule type" value="Genomic_DNA"/>
</dbReference>
<feature type="transmembrane region" description="Helical" evidence="8">
    <location>
        <begin position="61"/>
        <end position="83"/>
    </location>
</feature>
<feature type="domain" description="Trichome birefringence-like C-terminal" evidence="9">
    <location>
        <begin position="242"/>
        <end position="545"/>
    </location>
</feature>
<feature type="domain" description="Trichome birefringence-like N-terminal" evidence="10">
    <location>
        <begin position="189"/>
        <end position="241"/>
    </location>
</feature>
<dbReference type="InterPro" id="IPR029962">
    <property type="entry name" value="TBL"/>
</dbReference>
<evidence type="ECO:0000256" key="4">
    <source>
        <dbReference type="ARBA" id="ARBA00022968"/>
    </source>
</evidence>
<keyword evidence="6 8" id="KW-0472">Membrane</keyword>
<evidence type="ECO:0000256" key="2">
    <source>
        <dbReference type="ARBA" id="ARBA00007727"/>
    </source>
</evidence>
<dbReference type="PANTHER" id="PTHR32285:SF213">
    <property type="entry name" value="PROTEIN TRICHOME BIREFRINGENCE-LIKE 11"/>
    <property type="match status" value="1"/>
</dbReference>
<evidence type="ECO:0000256" key="7">
    <source>
        <dbReference type="SAM" id="MobiDB-lite"/>
    </source>
</evidence>